<sequence>MPREDRGQGGCHMVVVLDEEQSHPGPLRFIRRTIRMCTKTCARARAHMAVTLMEEDGVKRVPVARCFRYPADTRPARKCYDTCPIAIGS</sequence>
<comment type="caution">
    <text evidence="1">The sequence shown here is derived from an EMBL/GenBank/DDBJ whole genome shotgun (WGS) entry which is preliminary data.</text>
</comment>
<gene>
    <name evidence="1" type="ORF">GCM10022232_70190</name>
</gene>
<accession>A0ABP7SV70</accession>
<evidence type="ECO:0000313" key="1">
    <source>
        <dbReference type="EMBL" id="GAA4016825.1"/>
    </source>
</evidence>
<evidence type="ECO:0000313" key="2">
    <source>
        <dbReference type="Proteomes" id="UP001500456"/>
    </source>
</evidence>
<organism evidence="1 2">
    <name type="scientific">Streptomyces plumbiresistens</name>
    <dbReference type="NCBI Taxonomy" id="511811"/>
    <lineage>
        <taxon>Bacteria</taxon>
        <taxon>Bacillati</taxon>
        <taxon>Actinomycetota</taxon>
        <taxon>Actinomycetes</taxon>
        <taxon>Kitasatosporales</taxon>
        <taxon>Streptomycetaceae</taxon>
        <taxon>Streptomyces</taxon>
    </lineage>
</organism>
<proteinExistence type="predicted"/>
<reference evidence="2" key="1">
    <citation type="journal article" date="2019" name="Int. J. Syst. Evol. Microbiol.">
        <title>The Global Catalogue of Microorganisms (GCM) 10K type strain sequencing project: providing services to taxonomists for standard genome sequencing and annotation.</title>
        <authorList>
            <consortium name="The Broad Institute Genomics Platform"/>
            <consortium name="The Broad Institute Genome Sequencing Center for Infectious Disease"/>
            <person name="Wu L."/>
            <person name="Ma J."/>
        </authorList>
    </citation>
    <scope>NUCLEOTIDE SEQUENCE [LARGE SCALE GENOMIC DNA]</scope>
    <source>
        <strain evidence="2">JCM 16924</strain>
    </source>
</reference>
<dbReference type="Proteomes" id="UP001500456">
    <property type="component" value="Unassembled WGS sequence"/>
</dbReference>
<keyword evidence="2" id="KW-1185">Reference proteome</keyword>
<protein>
    <submittedName>
        <fullName evidence="1">Uncharacterized protein</fullName>
    </submittedName>
</protein>
<dbReference type="EMBL" id="BAAAZX010000025">
    <property type="protein sequence ID" value="GAA4016825.1"/>
    <property type="molecule type" value="Genomic_DNA"/>
</dbReference>
<name>A0ABP7SV70_9ACTN</name>